<feature type="region of interest" description="Disordered" evidence="1">
    <location>
        <begin position="159"/>
        <end position="217"/>
    </location>
</feature>
<accession>A0A168M2Z6</accession>
<evidence type="ECO:0000313" key="2">
    <source>
        <dbReference type="EMBL" id="SAL97868.1"/>
    </source>
</evidence>
<name>A0A168M2Z6_ABSGL</name>
<evidence type="ECO:0000313" key="3">
    <source>
        <dbReference type="Proteomes" id="UP000078561"/>
    </source>
</evidence>
<reference evidence="2" key="1">
    <citation type="submission" date="2016-04" db="EMBL/GenBank/DDBJ databases">
        <authorList>
            <person name="Evans L.H."/>
            <person name="Alamgir A."/>
            <person name="Owens N."/>
            <person name="Weber N.D."/>
            <person name="Virtaneva K."/>
            <person name="Barbian K."/>
            <person name="Babar A."/>
            <person name="Rosenke K."/>
        </authorList>
    </citation>
    <scope>NUCLEOTIDE SEQUENCE [LARGE SCALE GENOMIC DNA]</scope>
    <source>
        <strain evidence="2">CBS 101.48</strain>
    </source>
</reference>
<gene>
    <name evidence="2" type="primary">ABSGL_03393.1 scaffold 4591</name>
</gene>
<dbReference type="AlphaFoldDB" id="A0A168M2Z6"/>
<feature type="region of interest" description="Disordered" evidence="1">
    <location>
        <begin position="122"/>
        <end position="147"/>
    </location>
</feature>
<protein>
    <submittedName>
        <fullName evidence="2">Uncharacterized protein</fullName>
    </submittedName>
</protein>
<dbReference type="InParanoid" id="A0A168M2Z6"/>
<evidence type="ECO:0000256" key="1">
    <source>
        <dbReference type="SAM" id="MobiDB-lite"/>
    </source>
</evidence>
<feature type="compositionally biased region" description="Pro residues" evidence="1">
    <location>
        <begin position="134"/>
        <end position="143"/>
    </location>
</feature>
<keyword evidence="3" id="KW-1185">Reference proteome</keyword>
<feature type="compositionally biased region" description="Polar residues" evidence="1">
    <location>
        <begin position="207"/>
        <end position="217"/>
    </location>
</feature>
<organism evidence="2">
    <name type="scientific">Absidia glauca</name>
    <name type="common">Pin mould</name>
    <dbReference type="NCBI Taxonomy" id="4829"/>
    <lineage>
        <taxon>Eukaryota</taxon>
        <taxon>Fungi</taxon>
        <taxon>Fungi incertae sedis</taxon>
        <taxon>Mucoromycota</taxon>
        <taxon>Mucoromycotina</taxon>
        <taxon>Mucoromycetes</taxon>
        <taxon>Mucorales</taxon>
        <taxon>Cunninghamellaceae</taxon>
        <taxon>Absidia</taxon>
    </lineage>
</organism>
<feature type="region of interest" description="Disordered" evidence="1">
    <location>
        <begin position="51"/>
        <end position="73"/>
    </location>
</feature>
<sequence>MDNQNSTVLLRILTEVLDTRRDTANTKDKVTELSMKFDQVTELLRQVLDRHPEEDDGTPAPPINNIAKPGRGVSGETAIKSHLATTWQEGALGRTPEDRYNLLSDLARRMTDDINPASFKNGIAGAVPEYGPVDDPPSPIRHTPPPEEPEVQIIYSTAPSVQKSRKKVSRQKAPVKPIAPRGTPIPSGPPPVLQTSKKRKFSHRNDTSSGANALQTTSKRKVTLPFPPLLTICNEISGVSSSFLSLSSAASLVYKLLWPA</sequence>
<proteinExistence type="predicted"/>
<dbReference type="Proteomes" id="UP000078561">
    <property type="component" value="Unassembled WGS sequence"/>
</dbReference>
<dbReference type="EMBL" id="LT552038">
    <property type="protein sequence ID" value="SAL97868.1"/>
    <property type="molecule type" value="Genomic_DNA"/>
</dbReference>